<name>A0A5S5AY23_9FIRM</name>
<feature type="active site" description="Nucleophile" evidence="4">
    <location>
        <position position="8"/>
    </location>
</feature>
<dbReference type="InterPro" id="IPR050438">
    <property type="entry name" value="LMW_PTPase"/>
</dbReference>
<comment type="similarity">
    <text evidence="1">Belongs to the low molecular weight phosphotyrosine protein phosphatase family.</text>
</comment>
<keyword evidence="2" id="KW-0378">Hydrolase</keyword>
<dbReference type="Pfam" id="PF01451">
    <property type="entry name" value="LMWPc"/>
    <property type="match status" value="1"/>
</dbReference>
<proteinExistence type="inferred from homology"/>
<evidence type="ECO:0000313" key="6">
    <source>
        <dbReference type="EMBL" id="TYP58760.1"/>
    </source>
</evidence>
<dbReference type="InterPro" id="IPR023485">
    <property type="entry name" value="Ptyr_pPase"/>
</dbReference>
<feature type="active site" description="Proton donor" evidence="4">
    <location>
        <position position="124"/>
    </location>
</feature>
<gene>
    <name evidence="6" type="ORF">LZ11_00215</name>
</gene>
<feature type="domain" description="Phosphotyrosine protein phosphatase I" evidence="5">
    <location>
        <begin position="2"/>
        <end position="150"/>
    </location>
</feature>
<dbReference type="OrthoDB" id="9784339at2"/>
<sequence>MKRVLFVCTGNTCRSSMAEGIFRKMLKERGKEKEIQVDSCGIAAVEGMPASPQARKVMEEQGVDLSSHRAKMLSQDLLNADLILTMTKSHRDYIINKFPHTKGRVFILSEFAEERGDEDADIADPYGSNEETYRRVAGIIKEKLEKVLKKLEKELDKA</sequence>
<protein>
    <submittedName>
        <fullName evidence="6">Protein-tyrosine phosphatase</fullName>
    </submittedName>
</protein>
<dbReference type="SUPFAM" id="SSF52788">
    <property type="entry name" value="Phosphotyrosine protein phosphatases I"/>
    <property type="match status" value="1"/>
</dbReference>
<dbReference type="Gene3D" id="3.40.50.2300">
    <property type="match status" value="1"/>
</dbReference>
<reference evidence="6 7" key="1">
    <citation type="submission" date="2019-07" db="EMBL/GenBank/DDBJ databases">
        <title>Genomic Encyclopedia of Type Strains, Phase I: the one thousand microbial genomes (KMG-I) project.</title>
        <authorList>
            <person name="Kyrpides N."/>
        </authorList>
    </citation>
    <scope>NUCLEOTIDE SEQUENCE [LARGE SCALE GENOMIC DNA]</scope>
    <source>
        <strain evidence="6 7">DSM 16647</strain>
    </source>
</reference>
<organism evidence="6 7">
    <name type="scientific">Thermosediminibacter litoriperuensis</name>
    <dbReference type="NCBI Taxonomy" id="291989"/>
    <lineage>
        <taxon>Bacteria</taxon>
        <taxon>Bacillati</taxon>
        <taxon>Bacillota</taxon>
        <taxon>Clostridia</taxon>
        <taxon>Thermosediminibacterales</taxon>
        <taxon>Thermosediminibacteraceae</taxon>
        <taxon>Thermosediminibacter</taxon>
    </lineage>
</organism>
<dbReference type="GO" id="GO:0004725">
    <property type="term" value="F:protein tyrosine phosphatase activity"/>
    <property type="evidence" value="ECO:0007669"/>
    <property type="project" value="InterPro"/>
</dbReference>
<dbReference type="PANTHER" id="PTHR11717:SF31">
    <property type="entry name" value="LOW MOLECULAR WEIGHT PROTEIN-TYROSINE-PHOSPHATASE ETP-RELATED"/>
    <property type="match status" value="1"/>
</dbReference>
<keyword evidence="7" id="KW-1185">Reference proteome</keyword>
<evidence type="ECO:0000256" key="3">
    <source>
        <dbReference type="ARBA" id="ARBA00022912"/>
    </source>
</evidence>
<keyword evidence="3" id="KW-0904">Protein phosphatase</keyword>
<dbReference type="InterPro" id="IPR036196">
    <property type="entry name" value="Ptyr_pPase_sf"/>
</dbReference>
<dbReference type="PRINTS" id="PR00719">
    <property type="entry name" value="LMWPTPASE"/>
</dbReference>
<dbReference type="PANTHER" id="PTHR11717">
    <property type="entry name" value="LOW MOLECULAR WEIGHT PROTEIN TYROSINE PHOSPHATASE"/>
    <property type="match status" value="1"/>
</dbReference>
<dbReference type="InterPro" id="IPR017867">
    <property type="entry name" value="Tyr_phospatase_low_mol_wt"/>
</dbReference>
<dbReference type="AlphaFoldDB" id="A0A5S5AY23"/>
<feature type="active site" evidence="4">
    <location>
        <position position="14"/>
    </location>
</feature>
<evidence type="ECO:0000259" key="5">
    <source>
        <dbReference type="SMART" id="SM00226"/>
    </source>
</evidence>
<comment type="caution">
    <text evidence="6">The sequence shown here is derived from an EMBL/GenBank/DDBJ whole genome shotgun (WGS) entry which is preliminary data.</text>
</comment>
<evidence type="ECO:0000256" key="2">
    <source>
        <dbReference type="ARBA" id="ARBA00022801"/>
    </source>
</evidence>
<dbReference type="SMART" id="SM00226">
    <property type="entry name" value="LMWPc"/>
    <property type="match status" value="1"/>
</dbReference>
<evidence type="ECO:0000313" key="7">
    <source>
        <dbReference type="Proteomes" id="UP000322294"/>
    </source>
</evidence>
<accession>A0A5S5AY23</accession>
<dbReference type="EMBL" id="VNHO01000002">
    <property type="protein sequence ID" value="TYP58760.1"/>
    <property type="molecule type" value="Genomic_DNA"/>
</dbReference>
<dbReference type="CDD" id="cd16344">
    <property type="entry name" value="LMWPAP"/>
    <property type="match status" value="1"/>
</dbReference>
<dbReference type="RefSeq" id="WP_148865805.1">
    <property type="nucleotide sequence ID" value="NZ_VNHO01000002.1"/>
</dbReference>
<dbReference type="Proteomes" id="UP000322294">
    <property type="component" value="Unassembled WGS sequence"/>
</dbReference>
<evidence type="ECO:0000256" key="4">
    <source>
        <dbReference type="PIRSR" id="PIRSR617867-1"/>
    </source>
</evidence>
<evidence type="ECO:0000256" key="1">
    <source>
        <dbReference type="ARBA" id="ARBA00011063"/>
    </source>
</evidence>